<dbReference type="Pfam" id="PF20235">
    <property type="entry name" value="PIR2-like_helical"/>
    <property type="match status" value="1"/>
</dbReference>
<name>A0A5J9TN02_9POAL</name>
<dbReference type="Proteomes" id="UP000324897">
    <property type="component" value="Chromosome 3"/>
</dbReference>
<evidence type="ECO:0000259" key="1">
    <source>
        <dbReference type="Pfam" id="PF20235"/>
    </source>
</evidence>
<dbReference type="PANTHER" id="PTHR33120:SF57">
    <property type="entry name" value="PIR2-LIKE HELICAL DOMAIN-CONTAINING PROTEIN"/>
    <property type="match status" value="1"/>
</dbReference>
<dbReference type="OrthoDB" id="696224at2759"/>
<comment type="caution">
    <text evidence="2">The sequence shown here is derived from an EMBL/GenBank/DDBJ whole genome shotgun (WGS) entry which is preliminary data.</text>
</comment>
<dbReference type="AlphaFoldDB" id="A0A5J9TN02"/>
<dbReference type="PANTHER" id="PTHR33120">
    <property type="entry name" value="EXPRESSED PROTEIN-RELATED"/>
    <property type="match status" value="1"/>
</dbReference>
<evidence type="ECO:0000313" key="2">
    <source>
        <dbReference type="EMBL" id="TVU12724.1"/>
    </source>
</evidence>
<feature type="non-terminal residue" evidence="2">
    <location>
        <position position="1"/>
    </location>
</feature>
<keyword evidence="3" id="KW-1185">Reference proteome</keyword>
<sequence length="180" mass="19955">MFPTDELRSTYHRSLLMGGHCYGPLDPVSNIIVNTLWYDHTFPIVTTKQVTLEMISTKCLWRVAARSLYSLVSFLCTRYPDLTPDGAMKRLLASGVPSTSVAQAYVAAATAAFHTNPLAQQEFLGSPDALPKLKLASEMMQNGRQLSSGELESISMLLRPVGNSFQQQEPPAPLMIKKWH</sequence>
<evidence type="ECO:0000313" key="3">
    <source>
        <dbReference type="Proteomes" id="UP000324897"/>
    </source>
</evidence>
<accession>A0A5J9TN02</accession>
<dbReference type="InterPro" id="IPR046527">
    <property type="entry name" value="PIR2-like_helical"/>
</dbReference>
<proteinExistence type="predicted"/>
<dbReference type="Gramene" id="TVU12724">
    <property type="protein sequence ID" value="TVU12724"/>
    <property type="gene ID" value="EJB05_46379"/>
</dbReference>
<gene>
    <name evidence="2" type="ORF">EJB05_46379</name>
</gene>
<protein>
    <recommendedName>
        <fullName evidence="1">PIR2-like helical domain-containing protein</fullName>
    </recommendedName>
</protein>
<reference evidence="2 3" key="1">
    <citation type="journal article" date="2019" name="Sci. Rep.">
        <title>A high-quality genome of Eragrostis curvula grass provides insights into Poaceae evolution and supports new strategies to enhance forage quality.</title>
        <authorList>
            <person name="Carballo J."/>
            <person name="Santos B.A.C.M."/>
            <person name="Zappacosta D."/>
            <person name="Garbus I."/>
            <person name="Selva J.P."/>
            <person name="Gallo C.A."/>
            <person name="Diaz A."/>
            <person name="Albertini E."/>
            <person name="Caccamo M."/>
            <person name="Echenique V."/>
        </authorList>
    </citation>
    <scope>NUCLEOTIDE SEQUENCE [LARGE SCALE GENOMIC DNA]</scope>
    <source>
        <strain evidence="3">cv. Victoria</strain>
        <tissue evidence="2">Leaf</tissue>
    </source>
</reference>
<dbReference type="EMBL" id="RWGY01000039">
    <property type="protein sequence ID" value="TVU12724.1"/>
    <property type="molecule type" value="Genomic_DNA"/>
</dbReference>
<organism evidence="2 3">
    <name type="scientific">Eragrostis curvula</name>
    <name type="common">weeping love grass</name>
    <dbReference type="NCBI Taxonomy" id="38414"/>
    <lineage>
        <taxon>Eukaryota</taxon>
        <taxon>Viridiplantae</taxon>
        <taxon>Streptophyta</taxon>
        <taxon>Embryophyta</taxon>
        <taxon>Tracheophyta</taxon>
        <taxon>Spermatophyta</taxon>
        <taxon>Magnoliopsida</taxon>
        <taxon>Liliopsida</taxon>
        <taxon>Poales</taxon>
        <taxon>Poaceae</taxon>
        <taxon>PACMAD clade</taxon>
        <taxon>Chloridoideae</taxon>
        <taxon>Eragrostideae</taxon>
        <taxon>Eragrostidinae</taxon>
        <taxon>Eragrostis</taxon>
    </lineage>
</organism>
<feature type="domain" description="PIR2-like helical" evidence="1">
    <location>
        <begin position="2"/>
        <end position="95"/>
    </location>
</feature>